<gene>
    <name evidence="2" type="ORF">BPO_1112</name>
</gene>
<sequence length="126" mass="15242">MKNRTLQEHIIILLFLIFVALFLFLLGTDSLFYIFLSGISISVYPYLILNFFTSIIYWNKVFSKSKPLARNLFERFFILLLFFIILFLILQRFEEYNTIIEVIIIFILLSTFNNIFLLFIYRKLIK</sequence>
<evidence type="ECO:0000256" key="1">
    <source>
        <dbReference type="SAM" id="Phobius"/>
    </source>
</evidence>
<accession>A0AAU0F1E4</accession>
<keyword evidence="1" id="KW-1133">Transmembrane helix</keyword>
<keyword evidence="1" id="KW-0472">Membrane</keyword>
<reference evidence="2" key="1">
    <citation type="submission" date="2023-10" db="EMBL/GenBank/DDBJ databases">
        <title>Characterization and whole genome sequencing of a novel strain of Bergeyella porcorum QD2021 isolated from pig.</title>
        <authorList>
            <person name="Liu G."/>
            <person name="Chen C."/>
            <person name="Han X."/>
        </authorList>
    </citation>
    <scope>NUCLEOTIDE SEQUENCE</scope>
    <source>
        <strain evidence="2">QD2021</strain>
    </source>
</reference>
<dbReference type="AlphaFoldDB" id="A0AAU0F1E4"/>
<evidence type="ECO:0000313" key="3">
    <source>
        <dbReference type="Proteomes" id="UP001432059"/>
    </source>
</evidence>
<organism evidence="2 3">
    <name type="scientific">Bergeyella porcorum</name>
    <dbReference type="NCBI Taxonomy" id="1735111"/>
    <lineage>
        <taxon>Bacteria</taxon>
        <taxon>Pseudomonadati</taxon>
        <taxon>Bacteroidota</taxon>
        <taxon>Flavobacteriia</taxon>
        <taxon>Flavobacteriales</taxon>
        <taxon>Weeksellaceae</taxon>
        <taxon>Bergeyella</taxon>
    </lineage>
</organism>
<evidence type="ECO:0000313" key="2">
    <source>
        <dbReference type="EMBL" id="WOC51759.1"/>
    </source>
</evidence>
<feature type="transmembrane region" description="Helical" evidence="1">
    <location>
        <begin position="72"/>
        <end position="93"/>
    </location>
</feature>
<keyword evidence="1" id="KW-0812">Transmembrane</keyword>
<dbReference type="KEGG" id="bpor:BPO_1112"/>
<protein>
    <submittedName>
        <fullName evidence="2">Uncharacterized protein</fullName>
    </submittedName>
</protein>
<name>A0AAU0F1E4_9FLAO</name>
<proteinExistence type="predicted"/>
<feature type="transmembrane region" description="Helical" evidence="1">
    <location>
        <begin position="9"/>
        <end position="26"/>
    </location>
</feature>
<dbReference type="EMBL" id="CP136426">
    <property type="protein sequence ID" value="WOC51759.1"/>
    <property type="molecule type" value="Genomic_DNA"/>
</dbReference>
<feature type="transmembrane region" description="Helical" evidence="1">
    <location>
        <begin position="99"/>
        <end position="121"/>
    </location>
</feature>
<keyword evidence="3" id="KW-1185">Reference proteome</keyword>
<feature type="transmembrane region" description="Helical" evidence="1">
    <location>
        <begin position="32"/>
        <end position="52"/>
    </location>
</feature>
<dbReference type="Proteomes" id="UP001432059">
    <property type="component" value="Chromosome"/>
</dbReference>